<feature type="region of interest" description="Disordered" evidence="1">
    <location>
        <begin position="51"/>
        <end position="108"/>
    </location>
</feature>
<organism evidence="3 4">
    <name type="scientific">Caenorhabditis briggsae</name>
    <dbReference type="NCBI Taxonomy" id="6238"/>
    <lineage>
        <taxon>Eukaryota</taxon>
        <taxon>Metazoa</taxon>
        <taxon>Ecdysozoa</taxon>
        <taxon>Nematoda</taxon>
        <taxon>Chromadorea</taxon>
        <taxon>Rhabditida</taxon>
        <taxon>Rhabditina</taxon>
        <taxon>Rhabditomorpha</taxon>
        <taxon>Rhabditoidea</taxon>
        <taxon>Rhabditidae</taxon>
        <taxon>Peloderinae</taxon>
        <taxon>Caenorhabditis</taxon>
    </lineage>
</organism>
<keyword evidence="2" id="KW-1133">Transmembrane helix</keyword>
<dbReference type="PANTHER" id="PTHR47517:SF2">
    <property type="entry name" value="C-TYPE LECTIN DOMAIN-CONTAINING PROTEIN"/>
    <property type="match status" value="1"/>
</dbReference>
<keyword evidence="2" id="KW-0472">Membrane</keyword>
<feature type="transmembrane region" description="Helical" evidence="2">
    <location>
        <begin position="21"/>
        <end position="42"/>
    </location>
</feature>
<keyword evidence="2" id="KW-0812">Transmembrane</keyword>
<protein>
    <recommendedName>
        <fullName evidence="5">C-type lectin domain-containing protein</fullName>
    </recommendedName>
</protein>
<dbReference type="SUPFAM" id="SSF56436">
    <property type="entry name" value="C-type lectin-like"/>
    <property type="match status" value="1"/>
</dbReference>
<accession>A0AAE9FAU1</accession>
<dbReference type="EMBL" id="CP092624">
    <property type="protein sequence ID" value="UMM37425.1"/>
    <property type="molecule type" value="Genomic_DNA"/>
</dbReference>
<evidence type="ECO:0000313" key="4">
    <source>
        <dbReference type="Proteomes" id="UP000829354"/>
    </source>
</evidence>
<sequence length="251" mass="27310">MPAAGIEPASPRPQRGNSKTIKLSFAVLLVLCLATVVTSFMINGDLVDGRSSYGGRGSFRSSSSSSSSGSSGSSEEHGHHHGHRPPHRPPNRPPYRPPRPPRQQCDDGWLEFKRPNGVWCILNACNSMGAVLTGFQNSNEGMTVADEALKITTALGQLIAVDRNTFQWTDGDTTGIEGLKWGIGEPDNTNWPGSTACIQQFIMAPNYVGEPGDSAGWKGKFVHGDLDKYQCNSRVHSWTRLYICGKRGVRR</sequence>
<dbReference type="Proteomes" id="UP000829354">
    <property type="component" value="Chromosome V"/>
</dbReference>
<dbReference type="InterPro" id="IPR016187">
    <property type="entry name" value="CTDL_fold"/>
</dbReference>
<feature type="compositionally biased region" description="Pro residues" evidence="1">
    <location>
        <begin position="91"/>
        <end position="101"/>
    </location>
</feature>
<evidence type="ECO:0000313" key="3">
    <source>
        <dbReference type="EMBL" id="UMM37425.1"/>
    </source>
</evidence>
<evidence type="ECO:0000256" key="1">
    <source>
        <dbReference type="SAM" id="MobiDB-lite"/>
    </source>
</evidence>
<dbReference type="AlphaFoldDB" id="A0AAE9FAU1"/>
<name>A0AAE9FAU1_CAEBR</name>
<evidence type="ECO:0008006" key="5">
    <source>
        <dbReference type="Google" id="ProtNLM"/>
    </source>
</evidence>
<feature type="compositionally biased region" description="Low complexity" evidence="1">
    <location>
        <begin position="58"/>
        <end position="73"/>
    </location>
</feature>
<keyword evidence="4" id="KW-1185">Reference proteome</keyword>
<dbReference type="PANTHER" id="PTHR47517">
    <property type="entry name" value="C-TYPE LECTIN-RELATED"/>
    <property type="match status" value="1"/>
</dbReference>
<evidence type="ECO:0000256" key="2">
    <source>
        <dbReference type="SAM" id="Phobius"/>
    </source>
</evidence>
<feature type="compositionally biased region" description="Basic residues" evidence="1">
    <location>
        <begin position="79"/>
        <end position="90"/>
    </location>
</feature>
<proteinExistence type="predicted"/>
<reference evidence="3 4" key="1">
    <citation type="submission" date="2022-04" db="EMBL/GenBank/DDBJ databases">
        <title>Chromosome-level reference genomes for two strains of Caenorhabditis briggsae: an improved platform for comparative genomics.</title>
        <authorList>
            <person name="Stevens L."/>
            <person name="Andersen E."/>
        </authorList>
    </citation>
    <scope>NUCLEOTIDE SEQUENCE [LARGE SCALE GENOMIC DNA]</scope>
    <source>
        <strain evidence="3">VX34</strain>
        <tissue evidence="3">Whole-organism</tissue>
    </source>
</reference>
<gene>
    <name evidence="3" type="ORF">L5515_009186</name>
</gene>